<name>E1X240_HALMS</name>
<evidence type="ECO:0000313" key="1">
    <source>
        <dbReference type="EMBL" id="CBW24996.1"/>
    </source>
</evidence>
<dbReference type="InterPro" id="IPR029058">
    <property type="entry name" value="AB_hydrolase_fold"/>
</dbReference>
<protein>
    <submittedName>
        <fullName evidence="1">Uncharacterized protein</fullName>
    </submittedName>
</protein>
<dbReference type="KEGG" id="bmx:BMS_0055"/>
<dbReference type="PATRIC" id="fig|862908.3.peg.53"/>
<evidence type="ECO:0000313" key="2">
    <source>
        <dbReference type="Proteomes" id="UP000008963"/>
    </source>
</evidence>
<dbReference type="STRING" id="862908.BMS_0055"/>
<dbReference type="eggNOG" id="COG1075">
    <property type="taxonomic scope" value="Bacteria"/>
</dbReference>
<dbReference type="OrthoDB" id="5288538at2"/>
<reference evidence="2" key="1">
    <citation type="journal article" date="2013" name="ISME J.">
        <title>A small predatory core genome in the divergent marine Bacteriovorax marinus SJ and the terrestrial Bdellovibrio bacteriovorus.</title>
        <authorList>
            <person name="Crossman L.C."/>
            <person name="Chen H."/>
            <person name="Cerdeno-Tarraga A.M."/>
            <person name="Brooks K."/>
            <person name="Quail M.A."/>
            <person name="Pineiro S.A."/>
            <person name="Hobley L."/>
            <person name="Sockett R.E."/>
            <person name="Bentley S.D."/>
            <person name="Parkhill J."/>
            <person name="Williams H.N."/>
            <person name="Stine O.C."/>
        </authorList>
    </citation>
    <scope>NUCLEOTIDE SEQUENCE [LARGE SCALE GENOMIC DNA]</scope>
    <source>
        <strain evidence="2">ATCC BAA-682 / DSM 15412 / SJ</strain>
    </source>
</reference>
<dbReference type="HOGENOM" id="CLU_679281_0_0_7"/>
<dbReference type="RefSeq" id="WP_014242785.1">
    <property type="nucleotide sequence ID" value="NC_016620.1"/>
</dbReference>
<dbReference type="Gene3D" id="3.40.50.1820">
    <property type="entry name" value="alpha/beta hydrolase"/>
    <property type="match status" value="1"/>
</dbReference>
<gene>
    <name evidence="1" type="ordered locus">BMS_0055</name>
</gene>
<dbReference type="EMBL" id="FQ312005">
    <property type="protein sequence ID" value="CBW24996.1"/>
    <property type="molecule type" value="Genomic_DNA"/>
</dbReference>
<proteinExistence type="predicted"/>
<dbReference type="AlphaFoldDB" id="E1X240"/>
<sequence>MAPAAAAKETCMKYLKQYKSYKQHTKNFLESATRTSIRDSIEAVEIFIREPNLTTMGHLVKTLTNSGTWISHSTLRHLHAHIDFFNRRNNFLNDEGFQEIINSVVDNDASILSKYDEASIFEALYLELDYAHKNSEYQTNLKIPKIDSTLVLISGVFNEIFSTPAFERGARHLFKTKGIKYIAANVNGSKSSKHNSKLLAEQLKRYKAENPNEKLWLLCFSKGGLDTLHFLKNEREWAEENVIGVSTIASPILGSDHLKKKIFKMINSIHFFENTKLYQFFDQKIDIMMKEFQKSLSSDYQSNWFQRNHDKLPSLKFYSAIGLESEWYESHIWMVLTKLIFQSAESNDGVVDTKNSQFPDYFKGLNLGILKGHHLIGTRSSFYNQEALLETHLVMLDFLEKSKQI</sequence>
<dbReference type="SUPFAM" id="SSF53474">
    <property type="entry name" value="alpha/beta-Hydrolases"/>
    <property type="match status" value="1"/>
</dbReference>
<dbReference type="Proteomes" id="UP000008963">
    <property type="component" value="Chromosome"/>
</dbReference>
<keyword evidence="2" id="KW-1185">Reference proteome</keyword>
<accession>E1X240</accession>
<organism evidence="1 2">
    <name type="scientific">Halobacteriovorax marinus (strain ATCC BAA-682 / DSM 15412 / SJ)</name>
    <name type="common">Bacteriovorax marinus</name>
    <dbReference type="NCBI Taxonomy" id="862908"/>
    <lineage>
        <taxon>Bacteria</taxon>
        <taxon>Pseudomonadati</taxon>
        <taxon>Bdellovibrionota</taxon>
        <taxon>Bacteriovoracia</taxon>
        <taxon>Bacteriovoracales</taxon>
        <taxon>Halobacteriovoraceae</taxon>
        <taxon>Halobacteriovorax</taxon>
    </lineage>
</organism>